<dbReference type="InterPro" id="IPR001902">
    <property type="entry name" value="SLC26A/SulP_fam"/>
</dbReference>
<feature type="transmembrane region" description="Helical" evidence="5">
    <location>
        <begin position="426"/>
        <end position="459"/>
    </location>
</feature>
<feature type="transmembrane region" description="Helical" evidence="5">
    <location>
        <begin position="370"/>
        <end position="390"/>
    </location>
</feature>
<evidence type="ECO:0000256" key="5">
    <source>
        <dbReference type="SAM" id="Phobius"/>
    </source>
</evidence>
<dbReference type="EMBL" id="CABPRJ010000951">
    <property type="protein sequence ID" value="VVC31759.1"/>
    <property type="molecule type" value="Genomic_DNA"/>
</dbReference>
<dbReference type="PANTHER" id="PTHR11814">
    <property type="entry name" value="SULFATE TRANSPORTER"/>
    <property type="match status" value="1"/>
</dbReference>
<dbReference type="PROSITE" id="PS01130">
    <property type="entry name" value="SLC26A"/>
    <property type="match status" value="1"/>
</dbReference>
<dbReference type="CDD" id="cd07042">
    <property type="entry name" value="STAS_SulP_like_sulfate_transporter"/>
    <property type="match status" value="1"/>
</dbReference>
<accession>A0A5E4MQV5</accession>
<keyword evidence="2 5" id="KW-0812">Transmembrane</keyword>
<keyword evidence="3 5" id="KW-1133">Transmembrane helix</keyword>
<feature type="transmembrane region" description="Helical" evidence="5">
    <location>
        <begin position="298"/>
        <end position="320"/>
    </location>
</feature>
<keyword evidence="4 5" id="KW-0472">Membrane</keyword>
<evidence type="ECO:0000313" key="9">
    <source>
        <dbReference type="Proteomes" id="UP000325440"/>
    </source>
</evidence>
<dbReference type="GO" id="GO:0008271">
    <property type="term" value="F:secondary active sulfate transmembrane transporter activity"/>
    <property type="evidence" value="ECO:0007669"/>
    <property type="project" value="InterPro"/>
</dbReference>
<evidence type="ECO:0000259" key="7">
    <source>
        <dbReference type="Pfam" id="PF01740"/>
    </source>
</evidence>
<keyword evidence="9" id="KW-1185">Reference proteome</keyword>
<dbReference type="GO" id="GO:0016020">
    <property type="term" value="C:membrane"/>
    <property type="evidence" value="ECO:0007669"/>
    <property type="project" value="UniProtKB-SubCell"/>
</dbReference>
<evidence type="ECO:0000256" key="3">
    <source>
        <dbReference type="ARBA" id="ARBA00022989"/>
    </source>
</evidence>
<feature type="domain" description="SLC26A/SulP transporter" evidence="6">
    <location>
        <begin position="40"/>
        <end position="430"/>
    </location>
</feature>
<feature type="transmembrane region" description="Helical" evidence="5">
    <location>
        <begin position="332"/>
        <end position="350"/>
    </location>
</feature>
<evidence type="ECO:0008006" key="10">
    <source>
        <dbReference type="Google" id="ProtNLM"/>
    </source>
</evidence>
<dbReference type="InterPro" id="IPR011547">
    <property type="entry name" value="SLC26A/SulP_dom"/>
</dbReference>
<feature type="transmembrane region" description="Helical" evidence="5">
    <location>
        <begin position="143"/>
        <end position="160"/>
    </location>
</feature>
<protein>
    <recommendedName>
        <fullName evidence="10">Sodium-independent sulfate anion transporter</fullName>
    </recommendedName>
</protein>
<evidence type="ECO:0000256" key="2">
    <source>
        <dbReference type="ARBA" id="ARBA00022692"/>
    </source>
</evidence>
<dbReference type="Proteomes" id="UP000325440">
    <property type="component" value="Unassembled WGS sequence"/>
</dbReference>
<evidence type="ECO:0000256" key="4">
    <source>
        <dbReference type="ARBA" id="ARBA00023136"/>
    </source>
</evidence>
<sequence length="591" mass="64731">MLPVYPDPVHRCCTRKVLYKRIPILQWLPKYTLNEHGIPDLVAGITVGLTVIPQAIAFANVAGLPPQIGLYSSFMACFVYTIFGSSKDPAMGPTAIMAIMTRENIHNMGPEFAILLCFITGIVQLIMGFAQLGFLIDFISGPVSAGFTSAAAIVIATSQVKDLLGINIKSNSFLGFWDQLAVHIREISIGDGTLGITCMIVLLLLRKMKDIQIGPLDIKEKSSGQRMISSIIWLISTARNIIVVVFCALLGYLYQKHGNLPFKLSSYVESGLPDFKPPPFEIRAGNETYNFVEMTSKLGSGILVVPLLSILENISLAKFFADGKTVDATQEMLALGACNLISSFVGSMPISGALSRGAVNNASGVKTTFGGVYTGIIVIIALQFFTPYFVYIPKAALAAVIIAAVVFMVELHVIKPMWRTKKLDLIPAFATFLCSLLIRLEVGIVVGIAINVITLLYTLARPRVRVEKQISEFGYEYLVITPDRSLVFPSVEYVRAVVTKAGLKQGLSSIPVVIDCRHIQGADFTAAKGVKSLIDDFVRRNQPLIFYNVKPSVISIFQGVRPAEFNCCNTEQQLHEMLKGYYFSKMQTLTL</sequence>
<dbReference type="Pfam" id="PF00916">
    <property type="entry name" value="Sulfate_transp"/>
    <property type="match status" value="1"/>
</dbReference>
<feature type="transmembrane region" description="Helical" evidence="5">
    <location>
        <begin position="68"/>
        <end position="85"/>
    </location>
</feature>
<dbReference type="OrthoDB" id="288203at2759"/>
<dbReference type="InterPro" id="IPR002645">
    <property type="entry name" value="STAS_dom"/>
</dbReference>
<feature type="transmembrane region" description="Helical" evidence="5">
    <location>
        <begin position="231"/>
        <end position="254"/>
    </location>
</feature>
<gene>
    <name evidence="8" type="ORF">CINCED_3A016532</name>
</gene>
<evidence type="ECO:0000259" key="6">
    <source>
        <dbReference type="Pfam" id="PF00916"/>
    </source>
</evidence>
<name>A0A5E4MQV5_9HEMI</name>
<dbReference type="Gene3D" id="3.30.750.24">
    <property type="entry name" value="STAS domain"/>
    <property type="match status" value="1"/>
</dbReference>
<proteinExistence type="predicted"/>
<comment type="subcellular location">
    <subcellularLocation>
        <location evidence="1">Membrane</location>
        <topology evidence="1">Multi-pass membrane protein</topology>
    </subcellularLocation>
</comment>
<feature type="transmembrane region" description="Helical" evidence="5">
    <location>
        <begin position="112"/>
        <end position="136"/>
    </location>
</feature>
<dbReference type="AlphaFoldDB" id="A0A5E4MQV5"/>
<organism evidence="8 9">
    <name type="scientific">Cinara cedri</name>
    <dbReference type="NCBI Taxonomy" id="506608"/>
    <lineage>
        <taxon>Eukaryota</taxon>
        <taxon>Metazoa</taxon>
        <taxon>Ecdysozoa</taxon>
        <taxon>Arthropoda</taxon>
        <taxon>Hexapoda</taxon>
        <taxon>Insecta</taxon>
        <taxon>Pterygota</taxon>
        <taxon>Neoptera</taxon>
        <taxon>Paraneoptera</taxon>
        <taxon>Hemiptera</taxon>
        <taxon>Sternorrhyncha</taxon>
        <taxon>Aphidomorpha</taxon>
        <taxon>Aphidoidea</taxon>
        <taxon>Aphididae</taxon>
        <taxon>Lachninae</taxon>
        <taxon>Cinara</taxon>
    </lineage>
</organism>
<feature type="transmembrane region" description="Helical" evidence="5">
    <location>
        <begin position="180"/>
        <end position="205"/>
    </location>
</feature>
<evidence type="ECO:0000313" key="8">
    <source>
        <dbReference type="EMBL" id="VVC31759.1"/>
    </source>
</evidence>
<evidence type="ECO:0000256" key="1">
    <source>
        <dbReference type="ARBA" id="ARBA00004141"/>
    </source>
</evidence>
<feature type="transmembrane region" description="Helical" evidence="5">
    <location>
        <begin position="395"/>
        <end position="414"/>
    </location>
</feature>
<dbReference type="InterPro" id="IPR018045">
    <property type="entry name" value="S04_transporter_CS"/>
</dbReference>
<reference evidence="8 9" key="1">
    <citation type="submission" date="2019-08" db="EMBL/GenBank/DDBJ databases">
        <authorList>
            <person name="Alioto T."/>
            <person name="Alioto T."/>
            <person name="Gomez Garrido J."/>
        </authorList>
    </citation>
    <scope>NUCLEOTIDE SEQUENCE [LARGE SCALE GENOMIC DNA]</scope>
</reference>
<dbReference type="Pfam" id="PF01740">
    <property type="entry name" value="STAS"/>
    <property type="match status" value="1"/>
</dbReference>
<feature type="transmembrane region" description="Helical" evidence="5">
    <location>
        <begin position="41"/>
        <end position="61"/>
    </location>
</feature>
<dbReference type="InterPro" id="IPR036513">
    <property type="entry name" value="STAS_dom_sf"/>
</dbReference>
<feature type="domain" description="STAS" evidence="7">
    <location>
        <begin position="478"/>
        <end position="563"/>
    </location>
</feature>